<dbReference type="EMBL" id="CAJVQB010111841">
    <property type="protein sequence ID" value="CAG8852427.1"/>
    <property type="molecule type" value="Genomic_DNA"/>
</dbReference>
<keyword evidence="2" id="KW-1185">Reference proteome</keyword>
<gene>
    <name evidence="1" type="ORF">GMARGA_LOCUS41248</name>
</gene>
<accession>A0ABN7XB98</accession>
<sequence>INPKRRTYPPLVANGFELSHIRFKYFRLLCKAIKNMAPPREANASPNLMESAIEYFENKKRDYDQ</sequence>
<comment type="caution">
    <text evidence="1">The sequence shown here is derived from an EMBL/GenBank/DDBJ whole genome shotgun (WGS) entry which is preliminary data.</text>
</comment>
<proteinExistence type="predicted"/>
<dbReference type="Proteomes" id="UP000789901">
    <property type="component" value="Unassembled WGS sequence"/>
</dbReference>
<organism evidence="1 2">
    <name type="scientific">Gigaspora margarita</name>
    <dbReference type="NCBI Taxonomy" id="4874"/>
    <lineage>
        <taxon>Eukaryota</taxon>
        <taxon>Fungi</taxon>
        <taxon>Fungi incertae sedis</taxon>
        <taxon>Mucoromycota</taxon>
        <taxon>Glomeromycotina</taxon>
        <taxon>Glomeromycetes</taxon>
        <taxon>Diversisporales</taxon>
        <taxon>Gigasporaceae</taxon>
        <taxon>Gigaspora</taxon>
    </lineage>
</organism>
<evidence type="ECO:0000313" key="1">
    <source>
        <dbReference type="EMBL" id="CAG8852427.1"/>
    </source>
</evidence>
<evidence type="ECO:0000313" key="2">
    <source>
        <dbReference type="Proteomes" id="UP000789901"/>
    </source>
</evidence>
<reference evidence="1 2" key="1">
    <citation type="submission" date="2021-06" db="EMBL/GenBank/DDBJ databases">
        <authorList>
            <person name="Kallberg Y."/>
            <person name="Tangrot J."/>
            <person name="Rosling A."/>
        </authorList>
    </citation>
    <scope>NUCLEOTIDE SEQUENCE [LARGE SCALE GENOMIC DNA]</scope>
    <source>
        <strain evidence="1 2">120-4 pot B 10/14</strain>
    </source>
</reference>
<feature type="non-terminal residue" evidence="1">
    <location>
        <position position="1"/>
    </location>
</feature>
<feature type="non-terminal residue" evidence="1">
    <location>
        <position position="65"/>
    </location>
</feature>
<name>A0ABN7XB98_GIGMA</name>
<protein>
    <submittedName>
        <fullName evidence="1">21549_t:CDS:1</fullName>
    </submittedName>
</protein>